<keyword evidence="3" id="KW-1185">Reference proteome</keyword>
<dbReference type="EMBL" id="BOOP01000053">
    <property type="protein sequence ID" value="GII43220.1"/>
    <property type="molecule type" value="Genomic_DNA"/>
</dbReference>
<protein>
    <submittedName>
        <fullName evidence="2">Uncharacterized protein</fullName>
    </submittedName>
</protein>
<organism evidence="2 3">
    <name type="scientific">Planotetraspora phitsanulokensis</name>
    <dbReference type="NCBI Taxonomy" id="575192"/>
    <lineage>
        <taxon>Bacteria</taxon>
        <taxon>Bacillati</taxon>
        <taxon>Actinomycetota</taxon>
        <taxon>Actinomycetes</taxon>
        <taxon>Streptosporangiales</taxon>
        <taxon>Streptosporangiaceae</taxon>
        <taxon>Planotetraspora</taxon>
    </lineage>
</organism>
<feature type="compositionally biased region" description="Low complexity" evidence="1">
    <location>
        <begin position="54"/>
        <end position="63"/>
    </location>
</feature>
<evidence type="ECO:0000256" key="1">
    <source>
        <dbReference type="SAM" id="MobiDB-lite"/>
    </source>
</evidence>
<gene>
    <name evidence="2" type="ORF">Pph01_82230</name>
</gene>
<accession>A0A8J3XJI1</accession>
<feature type="compositionally biased region" description="Low complexity" evidence="1">
    <location>
        <begin position="124"/>
        <end position="138"/>
    </location>
</feature>
<evidence type="ECO:0000313" key="3">
    <source>
        <dbReference type="Proteomes" id="UP000622547"/>
    </source>
</evidence>
<dbReference type="AlphaFoldDB" id="A0A8J3XJI1"/>
<dbReference type="Proteomes" id="UP000622547">
    <property type="component" value="Unassembled WGS sequence"/>
</dbReference>
<comment type="caution">
    <text evidence="2">The sequence shown here is derived from an EMBL/GenBank/DDBJ whole genome shotgun (WGS) entry which is preliminary data.</text>
</comment>
<feature type="region of interest" description="Disordered" evidence="1">
    <location>
        <begin position="36"/>
        <end position="74"/>
    </location>
</feature>
<feature type="region of interest" description="Disordered" evidence="1">
    <location>
        <begin position="114"/>
        <end position="138"/>
    </location>
</feature>
<proteinExistence type="predicted"/>
<evidence type="ECO:0000313" key="2">
    <source>
        <dbReference type="EMBL" id="GII43220.1"/>
    </source>
</evidence>
<reference evidence="2 3" key="1">
    <citation type="submission" date="2021-01" db="EMBL/GenBank/DDBJ databases">
        <title>Whole genome shotgun sequence of Planotetraspora phitsanulokensis NBRC 104273.</title>
        <authorList>
            <person name="Komaki H."/>
            <person name="Tamura T."/>
        </authorList>
    </citation>
    <scope>NUCLEOTIDE SEQUENCE [LARGE SCALE GENOMIC DNA]</scope>
    <source>
        <strain evidence="2 3">NBRC 104273</strain>
    </source>
</reference>
<sequence>MRDLFRLIDVDDNDLGQTVDALETAADGMRALDRTQPVTADNDSEWSPAGTGVGAVRAGGRHAAGARRAGRSNGPVSVAAFIASQKTAHGDPHALTCRVLGVSQAWRTCPPAGCSATPPPPISPTSTTPAAGTALPTD</sequence>
<name>A0A8J3XJI1_9ACTN</name>